<dbReference type="InterPro" id="IPR028978">
    <property type="entry name" value="Chorismate_lyase_/UTRA_dom_sf"/>
</dbReference>
<dbReference type="InterPro" id="IPR000524">
    <property type="entry name" value="Tscrpt_reg_HTH_GntR"/>
</dbReference>
<dbReference type="AlphaFoldDB" id="W4LEN3"/>
<evidence type="ECO:0000256" key="1">
    <source>
        <dbReference type="ARBA" id="ARBA00023015"/>
    </source>
</evidence>
<dbReference type="Proteomes" id="UP000019141">
    <property type="component" value="Unassembled WGS sequence"/>
</dbReference>
<dbReference type="Gene3D" id="3.40.1410.10">
    <property type="entry name" value="Chorismate lyase-like"/>
    <property type="match status" value="1"/>
</dbReference>
<name>W4LEN3_ENTF1</name>
<dbReference type="Gene3D" id="1.10.10.10">
    <property type="entry name" value="Winged helix-like DNA-binding domain superfamily/Winged helix DNA-binding domain"/>
    <property type="match status" value="1"/>
</dbReference>
<dbReference type="PANTHER" id="PTHR44846">
    <property type="entry name" value="MANNOSYL-D-GLYCERATE TRANSPORT/METABOLISM SYSTEM REPRESSOR MNGR-RELATED"/>
    <property type="match status" value="1"/>
</dbReference>
<keyword evidence="3" id="KW-0804">Transcription</keyword>
<dbReference type="PANTHER" id="PTHR44846:SF1">
    <property type="entry name" value="MANNOSYL-D-GLYCERATE TRANSPORT_METABOLISM SYSTEM REPRESSOR MNGR-RELATED"/>
    <property type="match status" value="1"/>
</dbReference>
<dbReference type="GO" id="GO:0045892">
    <property type="term" value="P:negative regulation of DNA-templated transcription"/>
    <property type="evidence" value="ECO:0007669"/>
    <property type="project" value="TreeGrafter"/>
</dbReference>
<dbReference type="SMART" id="SM00345">
    <property type="entry name" value="HTH_GNTR"/>
    <property type="match status" value="1"/>
</dbReference>
<dbReference type="PATRIC" id="fig|1429438.4.peg.5284"/>
<dbReference type="HOGENOM" id="CLU_063236_2_2_7"/>
<organism evidence="5 6">
    <name type="scientific">Entotheonella factor</name>
    <dbReference type="NCBI Taxonomy" id="1429438"/>
    <lineage>
        <taxon>Bacteria</taxon>
        <taxon>Pseudomonadati</taxon>
        <taxon>Nitrospinota/Tectimicrobiota group</taxon>
        <taxon>Candidatus Tectimicrobiota</taxon>
        <taxon>Candidatus Entotheonellia</taxon>
        <taxon>Candidatus Entotheonellales</taxon>
        <taxon>Candidatus Entotheonellaceae</taxon>
        <taxon>Candidatus Entotheonella</taxon>
    </lineage>
</organism>
<evidence type="ECO:0000313" key="5">
    <source>
        <dbReference type="EMBL" id="ETW96165.1"/>
    </source>
</evidence>
<evidence type="ECO:0000256" key="2">
    <source>
        <dbReference type="ARBA" id="ARBA00023125"/>
    </source>
</evidence>
<comment type="caution">
    <text evidence="5">The sequence shown here is derived from an EMBL/GenBank/DDBJ whole genome shotgun (WGS) entry which is preliminary data.</text>
</comment>
<dbReference type="SUPFAM" id="SSF64288">
    <property type="entry name" value="Chorismate lyase-like"/>
    <property type="match status" value="1"/>
</dbReference>
<dbReference type="InterPro" id="IPR036388">
    <property type="entry name" value="WH-like_DNA-bd_sf"/>
</dbReference>
<keyword evidence="2" id="KW-0238">DNA-binding</keyword>
<dbReference type="GO" id="GO:0003677">
    <property type="term" value="F:DNA binding"/>
    <property type="evidence" value="ECO:0007669"/>
    <property type="project" value="UniProtKB-KW"/>
</dbReference>
<evidence type="ECO:0000259" key="4">
    <source>
        <dbReference type="PROSITE" id="PS50949"/>
    </source>
</evidence>
<accession>W4LEN3</accession>
<evidence type="ECO:0000256" key="3">
    <source>
        <dbReference type="ARBA" id="ARBA00023163"/>
    </source>
</evidence>
<gene>
    <name evidence="5" type="ORF">ETSY1_27700</name>
</gene>
<dbReference type="Pfam" id="PF00392">
    <property type="entry name" value="GntR"/>
    <property type="match status" value="1"/>
</dbReference>
<dbReference type="SMART" id="SM00866">
    <property type="entry name" value="UTRA"/>
    <property type="match status" value="1"/>
</dbReference>
<protein>
    <recommendedName>
        <fullName evidence="4">HTH gntR-type domain-containing protein</fullName>
    </recommendedName>
</protein>
<dbReference type="Pfam" id="PF07702">
    <property type="entry name" value="UTRA"/>
    <property type="match status" value="1"/>
</dbReference>
<keyword evidence="1" id="KW-0805">Transcription regulation</keyword>
<dbReference type="GO" id="GO:0003700">
    <property type="term" value="F:DNA-binding transcription factor activity"/>
    <property type="evidence" value="ECO:0007669"/>
    <property type="project" value="InterPro"/>
</dbReference>
<dbReference type="NCBIfam" id="TIGR02325">
    <property type="entry name" value="C_P_lyase_phnF"/>
    <property type="match status" value="1"/>
</dbReference>
<dbReference type="SUPFAM" id="SSF46785">
    <property type="entry name" value="Winged helix' DNA-binding domain"/>
    <property type="match status" value="1"/>
</dbReference>
<dbReference type="EMBL" id="AZHW01000826">
    <property type="protein sequence ID" value="ETW96165.1"/>
    <property type="molecule type" value="Genomic_DNA"/>
</dbReference>
<evidence type="ECO:0000313" key="6">
    <source>
        <dbReference type="Proteomes" id="UP000019141"/>
    </source>
</evidence>
<dbReference type="InterPro" id="IPR036390">
    <property type="entry name" value="WH_DNA-bd_sf"/>
</dbReference>
<sequence length="246" mass="27344">MDLEEAMELNRNSAIPLWYQIATILEQEILSRPSDVSEPFATAVALSERFGVNRHTVRQALNSLAGKGLIRIEKGSGTYVEPRAIHYAIGVRTRFSANLLQNNVEPSRDILSASVEPAPDPVRTALQLPEGGLSHILETVGKADGQPVSLSTVYLPAQRFPGFAKVYQREYSITQALHDYGIVDYTRKSTQVTACLPSTRDAQLLEQPATQPILRVESLDVDAEHRPMMFNDTRFAGERVQLLFEP</sequence>
<dbReference type="InterPro" id="IPR050679">
    <property type="entry name" value="Bact_HTH_transcr_reg"/>
</dbReference>
<dbReference type="PRINTS" id="PR00035">
    <property type="entry name" value="HTHGNTR"/>
</dbReference>
<dbReference type="CDD" id="cd07377">
    <property type="entry name" value="WHTH_GntR"/>
    <property type="match status" value="1"/>
</dbReference>
<reference evidence="5 6" key="1">
    <citation type="journal article" date="2014" name="Nature">
        <title>An environmental bacterial taxon with a large and distinct metabolic repertoire.</title>
        <authorList>
            <person name="Wilson M.C."/>
            <person name="Mori T."/>
            <person name="Ruckert C."/>
            <person name="Uria A.R."/>
            <person name="Helf M.J."/>
            <person name="Takada K."/>
            <person name="Gernert C."/>
            <person name="Steffens U.A."/>
            <person name="Heycke N."/>
            <person name="Schmitt S."/>
            <person name="Rinke C."/>
            <person name="Helfrich E.J."/>
            <person name="Brachmann A.O."/>
            <person name="Gurgui C."/>
            <person name="Wakimoto T."/>
            <person name="Kracht M."/>
            <person name="Crusemann M."/>
            <person name="Hentschel U."/>
            <person name="Abe I."/>
            <person name="Matsunaga S."/>
            <person name="Kalinowski J."/>
            <person name="Takeyama H."/>
            <person name="Piel J."/>
        </authorList>
    </citation>
    <scope>NUCLEOTIDE SEQUENCE [LARGE SCALE GENOMIC DNA]</scope>
    <source>
        <strain evidence="6">TSY1</strain>
    </source>
</reference>
<feature type="domain" description="HTH gntR-type" evidence="4">
    <location>
        <begin position="15"/>
        <end position="83"/>
    </location>
</feature>
<keyword evidence="6" id="KW-1185">Reference proteome</keyword>
<dbReference type="InterPro" id="IPR011663">
    <property type="entry name" value="UTRA"/>
</dbReference>
<dbReference type="InterPro" id="IPR012702">
    <property type="entry name" value="CP_lyase_PhnF"/>
</dbReference>
<proteinExistence type="predicted"/>
<dbReference type="PROSITE" id="PS50949">
    <property type="entry name" value="HTH_GNTR"/>
    <property type="match status" value="1"/>
</dbReference>